<evidence type="ECO:0000256" key="1">
    <source>
        <dbReference type="ARBA" id="ARBA00004167"/>
    </source>
</evidence>
<dbReference type="GO" id="GO:0005886">
    <property type="term" value="C:plasma membrane"/>
    <property type="evidence" value="ECO:0007669"/>
    <property type="project" value="UniProtKB-SubCell"/>
</dbReference>
<dbReference type="AlphaFoldDB" id="A0A4Y4B1E1"/>
<evidence type="ECO:0000256" key="6">
    <source>
        <dbReference type="ARBA" id="ARBA00023015"/>
    </source>
</evidence>
<keyword evidence="4 12" id="KW-0812">Transmembrane</keyword>
<evidence type="ECO:0000256" key="2">
    <source>
        <dbReference type="ARBA" id="ARBA00004236"/>
    </source>
</evidence>
<evidence type="ECO:0000256" key="9">
    <source>
        <dbReference type="ARBA" id="ARBA00029829"/>
    </source>
</evidence>
<dbReference type="InterPro" id="IPR041916">
    <property type="entry name" value="Anti_sigma_zinc_sf"/>
</dbReference>
<evidence type="ECO:0000256" key="5">
    <source>
        <dbReference type="ARBA" id="ARBA00022989"/>
    </source>
</evidence>
<dbReference type="EMBL" id="BJNQ01000002">
    <property type="protein sequence ID" value="GEC74375.1"/>
    <property type="molecule type" value="Genomic_DNA"/>
</dbReference>
<keyword evidence="8" id="KW-0804">Transcription</keyword>
<evidence type="ECO:0000256" key="3">
    <source>
        <dbReference type="ARBA" id="ARBA00022475"/>
    </source>
</evidence>
<evidence type="ECO:0000256" key="8">
    <source>
        <dbReference type="ARBA" id="ARBA00023163"/>
    </source>
</evidence>
<evidence type="ECO:0000313" key="14">
    <source>
        <dbReference type="EMBL" id="GEC74375.1"/>
    </source>
</evidence>
<feature type="compositionally biased region" description="Polar residues" evidence="11">
    <location>
        <begin position="85"/>
        <end position="96"/>
    </location>
</feature>
<gene>
    <name evidence="14" type="ORF">MLI01_05200</name>
</gene>
<feature type="domain" description="Anti-sigma K factor RskA C-terminal" evidence="13">
    <location>
        <begin position="123"/>
        <end position="260"/>
    </location>
</feature>
<organism evidence="14 15">
    <name type="scientific">Microbacterium maritypicum</name>
    <name type="common">Microbacterium liquefaciens</name>
    <dbReference type="NCBI Taxonomy" id="33918"/>
    <lineage>
        <taxon>Bacteria</taxon>
        <taxon>Bacillati</taxon>
        <taxon>Actinomycetota</taxon>
        <taxon>Actinomycetes</taxon>
        <taxon>Micrococcales</taxon>
        <taxon>Microbacteriaceae</taxon>
        <taxon>Microbacterium</taxon>
    </lineage>
</organism>
<evidence type="ECO:0000313" key="15">
    <source>
        <dbReference type="Proteomes" id="UP000317410"/>
    </source>
</evidence>
<dbReference type="Proteomes" id="UP000317410">
    <property type="component" value="Unassembled WGS sequence"/>
</dbReference>
<dbReference type="InterPro" id="IPR018764">
    <property type="entry name" value="RskA_C"/>
</dbReference>
<keyword evidence="6" id="KW-0805">Transcription regulation</keyword>
<evidence type="ECO:0000259" key="13">
    <source>
        <dbReference type="Pfam" id="PF10099"/>
    </source>
</evidence>
<reference evidence="14 15" key="1">
    <citation type="submission" date="2019-06" db="EMBL/GenBank/DDBJ databases">
        <title>Whole genome shotgun sequence of Microbacterium liquefaciens NBRC 15037.</title>
        <authorList>
            <person name="Hosoyama A."/>
            <person name="Uohara A."/>
            <person name="Ohji S."/>
            <person name="Ichikawa N."/>
        </authorList>
    </citation>
    <scope>NUCLEOTIDE SEQUENCE [LARGE SCALE GENOMIC DNA]</scope>
    <source>
        <strain evidence="14 15">NBRC 15037</strain>
    </source>
</reference>
<accession>A0A4Y4B1E1</accession>
<feature type="transmembrane region" description="Helical" evidence="12">
    <location>
        <begin position="121"/>
        <end position="141"/>
    </location>
</feature>
<keyword evidence="7 12" id="KW-0472">Membrane</keyword>
<comment type="caution">
    <text evidence="14">The sequence shown here is derived from an EMBL/GenBank/DDBJ whole genome shotgun (WGS) entry which is preliminary data.</text>
</comment>
<keyword evidence="5 12" id="KW-1133">Transmembrane helix</keyword>
<keyword evidence="3" id="KW-1003">Cell membrane</keyword>
<dbReference type="Gene3D" id="1.10.10.1320">
    <property type="entry name" value="Anti-sigma factor, zinc-finger domain"/>
    <property type="match status" value="1"/>
</dbReference>
<evidence type="ECO:0000256" key="12">
    <source>
        <dbReference type="SAM" id="Phobius"/>
    </source>
</evidence>
<dbReference type="InterPro" id="IPR051474">
    <property type="entry name" value="Anti-sigma-K/W_factor"/>
</dbReference>
<evidence type="ECO:0000256" key="10">
    <source>
        <dbReference type="ARBA" id="ARBA00030803"/>
    </source>
</evidence>
<evidence type="ECO:0000256" key="7">
    <source>
        <dbReference type="ARBA" id="ARBA00023136"/>
    </source>
</evidence>
<dbReference type="RefSeq" id="WP_127482828.1">
    <property type="nucleotide sequence ID" value="NZ_BJNQ01000002.1"/>
</dbReference>
<sequence length="266" mass="27059">MNEKDFAELAAGAALHSLDAEDERRYRAALTEHPEWEDTVDADTATAASLADPVEPVTPPSHIRTALLARIADMPQDDGSRTDPDPSSANAESTADSYGAGAGDEPAISPKPKQRRWTRSVFALAACLAVLVGVGIGAVALNQQLNPPASVVALQEIEAAGDAQQATVELDDGGSATAHWSASAGKAVLVADGLPSPGDGQTYELWFVRGDGPVAAGVFDVDGGEATALLTGDMQAGDAIAVTVEQAGGSPSGQPTTDPVIVIPTA</sequence>
<protein>
    <recommendedName>
        <fullName evidence="10">Regulator of SigK</fullName>
    </recommendedName>
    <alternativeName>
        <fullName evidence="9">Sigma-K anti-sigma factor RskA</fullName>
    </alternativeName>
</protein>
<evidence type="ECO:0000256" key="11">
    <source>
        <dbReference type="SAM" id="MobiDB-lite"/>
    </source>
</evidence>
<name>A0A4Y4B1E1_MICMQ</name>
<proteinExistence type="predicted"/>
<dbReference type="Pfam" id="PF10099">
    <property type="entry name" value="RskA_C"/>
    <property type="match status" value="1"/>
</dbReference>
<feature type="region of interest" description="Disordered" evidence="11">
    <location>
        <begin position="29"/>
        <end position="114"/>
    </location>
</feature>
<feature type="compositionally biased region" description="Low complexity" evidence="11">
    <location>
        <begin position="42"/>
        <end position="52"/>
    </location>
</feature>
<dbReference type="PANTHER" id="PTHR37461">
    <property type="entry name" value="ANTI-SIGMA-K FACTOR RSKA"/>
    <property type="match status" value="1"/>
</dbReference>
<dbReference type="GO" id="GO:0006417">
    <property type="term" value="P:regulation of translation"/>
    <property type="evidence" value="ECO:0007669"/>
    <property type="project" value="TreeGrafter"/>
</dbReference>
<dbReference type="PANTHER" id="PTHR37461:SF1">
    <property type="entry name" value="ANTI-SIGMA-K FACTOR RSKA"/>
    <property type="match status" value="1"/>
</dbReference>
<evidence type="ECO:0000256" key="4">
    <source>
        <dbReference type="ARBA" id="ARBA00022692"/>
    </source>
</evidence>
<comment type="subcellular location">
    <subcellularLocation>
        <location evidence="2">Cell membrane</location>
    </subcellularLocation>
    <subcellularLocation>
        <location evidence="1">Membrane</location>
        <topology evidence="1">Single-pass membrane protein</topology>
    </subcellularLocation>
</comment>
<dbReference type="GO" id="GO:0016989">
    <property type="term" value="F:sigma factor antagonist activity"/>
    <property type="evidence" value="ECO:0007669"/>
    <property type="project" value="TreeGrafter"/>
</dbReference>